<keyword evidence="3" id="KW-1185">Reference proteome</keyword>
<protein>
    <submittedName>
        <fullName evidence="2">Uncharacterized protein</fullName>
    </submittedName>
</protein>
<dbReference type="EMBL" id="LIAE01007226">
    <property type="protein sequence ID" value="PAV80831.1"/>
    <property type="molecule type" value="Genomic_DNA"/>
</dbReference>
<organism evidence="2 3">
    <name type="scientific">Diploscapter pachys</name>
    <dbReference type="NCBI Taxonomy" id="2018661"/>
    <lineage>
        <taxon>Eukaryota</taxon>
        <taxon>Metazoa</taxon>
        <taxon>Ecdysozoa</taxon>
        <taxon>Nematoda</taxon>
        <taxon>Chromadorea</taxon>
        <taxon>Rhabditida</taxon>
        <taxon>Rhabditina</taxon>
        <taxon>Rhabditomorpha</taxon>
        <taxon>Rhabditoidea</taxon>
        <taxon>Rhabditidae</taxon>
        <taxon>Diploscapter</taxon>
    </lineage>
</organism>
<evidence type="ECO:0000313" key="2">
    <source>
        <dbReference type="EMBL" id="PAV80831.1"/>
    </source>
</evidence>
<sequence>MERVTIRDESIKKEGIKKINSNKKSMKCMQIGKNMMRQVKMEGREKRRRNDVPEVEKSRRQGQMPLGEDHPERHKQTGKGMGEWHDDAPN</sequence>
<dbReference type="AlphaFoldDB" id="A0A2A2L3J2"/>
<feature type="compositionally biased region" description="Basic and acidic residues" evidence="1">
    <location>
        <begin position="40"/>
        <end position="59"/>
    </location>
</feature>
<evidence type="ECO:0000256" key="1">
    <source>
        <dbReference type="SAM" id="MobiDB-lite"/>
    </source>
</evidence>
<gene>
    <name evidence="2" type="ORF">WR25_17072</name>
</gene>
<reference evidence="2 3" key="1">
    <citation type="journal article" date="2017" name="Curr. Biol.">
        <title>Genome architecture and evolution of a unichromosomal asexual nematode.</title>
        <authorList>
            <person name="Fradin H."/>
            <person name="Zegar C."/>
            <person name="Gutwein M."/>
            <person name="Lucas J."/>
            <person name="Kovtun M."/>
            <person name="Corcoran D."/>
            <person name="Baugh L.R."/>
            <person name="Kiontke K."/>
            <person name="Gunsalus K."/>
            <person name="Fitch D.H."/>
            <person name="Piano F."/>
        </authorList>
    </citation>
    <scope>NUCLEOTIDE SEQUENCE [LARGE SCALE GENOMIC DNA]</scope>
    <source>
        <strain evidence="2">PF1309</strain>
    </source>
</reference>
<dbReference type="Proteomes" id="UP000218231">
    <property type="component" value="Unassembled WGS sequence"/>
</dbReference>
<accession>A0A2A2L3J2</accession>
<evidence type="ECO:0000313" key="3">
    <source>
        <dbReference type="Proteomes" id="UP000218231"/>
    </source>
</evidence>
<comment type="caution">
    <text evidence="2">The sequence shown here is derived from an EMBL/GenBank/DDBJ whole genome shotgun (WGS) entry which is preliminary data.</text>
</comment>
<feature type="region of interest" description="Disordered" evidence="1">
    <location>
        <begin position="40"/>
        <end position="90"/>
    </location>
</feature>
<proteinExistence type="predicted"/>
<name>A0A2A2L3J2_9BILA</name>